<dbReference type="PROSITE" id="PS50839">
    <property type="entry name" value="CHASE"/>
    <property type="match status" value="1"/>
</dbReference>
<evidence type="ECO:0000256" key="3">
    <source>
        <dbReference type="ARBA" id="ARBA00012282"/>
    </source>
</evidence>
<dbReference type="SUPFAM" id="SSF55785">
    <property type="entry name" value="PYP-like sensor domain (PAS domain)"/>
    <property type="match status" value="2"/>
</dbReference>
<comment type="subcellular location">
    <subcellularLocation>
        <location evidence="2">Membrane</location>
    </subcellularLocation>
</comment>
<dbReference type="InterPro" id="IPR035919">
    <property type="entry name" value="EAL_sf"/>
</dbReference>
<dbReference type="EC" id="3.1.4.52" evidence="3"/>
<evidence type="ECO:0000259" key="10">
    <source>
        <dbReference type="PROSITE" id="PS50112"/>
    </source>
</evidence>
<dbReference type="Pfam" id="PF03924">
    <property type="entry name" value="CHASE"/>
    <property type="match status" value="1"/>
</dbReference>
<dbReference type="InterPro" id="IPR043128">
    <property type="entry name" value="Rev_trsase/Diguanyl_cyclase"/>
</dbReference>
<dbReference type="FunFam" id="3.20.20.450:FF:000001">
    <property type="entry name" value="Cyclic di-GMP phosphodiesterase yahA"/>
    <property type="match status" value="1"/>
</dbReference>
<dbReference type="SMART" id="SM00267">
    <property type="entry name" value="GGDEF"/>
    <property type="match status" value="1"/>
</dbReference>
<dbReference type="PROSITE" id="PS50113">
    <property type="entry name" value="PAC"/>
    <property type="match status" value="2"/>
</dbReference>
<dbReference type="GO" id="GO:0016020">
    <property type="term" value="C:membrane"/>
    <property type="evidence" value="ECO:0007669"/>
    <property type="project" value="UniProtKB-SubCell"/>
</dbReference>
<dbReference type="FunFam" id="3.30.70.270:FF:000001">
    <property type="entry name" value="Diguanylate cyclase domain protein"/>
    <property type="match status" value="1"/>
</dbReference>
<keyword evidence="7 9" id="KW-0472">Membrane</keyword>
<reference evidence="15 16" key="1">
    <citation type="submission" date="2018-11" db="EMBL/GenBank/DDBJ databases">
        <title>Genomic Encyclopedia of Type Strains, Phase IV (KMG-IV): sequencing the most valuable type-strain genomes for metagenomic binning, comparative biology and taxonomic classification.</title>
        <authorList>
            <person name="Goeker M."/>
        </authorList>
    </citation>
    <scope>NUCLEOTIDE SEQUENCE [LARGE SCALE GENOMIC DNA]</scope>
    <source>
        <strain evidence="15 16">DSM 16974</strain>
    </source>
</reference>
<dbReference type="SUPFAM" id="SSF141868">
    <property type="entry name" value="EAL domain-like"/>
    <property type="match status" value="1"/>
</dbReference>
<dbReference type="Pfam" id="PF00990">
    <property type="entry name" value="GGDEF"/>
    <property type="match status" value="1"/>
</dbReference>
<dbReference type="GO" id="GO:0071111">
    <property type="term" value="F:cyclic-guanylate-specific phosphodiesterase activity"/>
    <property type="evidence" value="ECO:0007669"/>
    <property type="project" value="UniProtKB-EC"/>
</dbReference>
<feature type="domain" description="PAC" evidence="11">
    <location>
        <begin position="386"/>
        <end position="439"/>
    </location>
</feature>
<dbReference type="PROSITE" id="PS50887">
    <property type="entry name" value="GGDEF"/>
    <property type="match status" value="1"/>
</dbReference>
<feature type="domain" description="EAL" evidence="13">
    <location>
        <begin position="734"/>
        <end position="988"/>
    </location>
</feature>
<evidence type="ECO:0000313" key="16">
    <source>
        <dbReference type="Proteomes" id="UP000273643"/>
    </source>
</evidence>
<feature type="domain" description="PAC" evidence="11">
    <location>
        <begin position="509"/>
        <end position="561"/>
    </location>
</feature>
<dbReference type="CDD" id="cd01949">
    <property type="entry name" value="GGDEF"/>
    <property type="match status" value="1"/>
</dbReference>
<accession>A0A3N1NUD4</accession>
<dbReference type="InterPro" id="IPR042240">
    <property type="entry name" value="CHASE_sf"/>
</dbReference>
<dbReference type="NCBIfam" id="TIGR00229">
    <property type="entry name" value="sensory_box"/>
    <property type="match status" value="2"/>
</dbReference>
<feature type="domain" description="PAS" evidence="10">
    <location>
        <begin position="436"/>
        <end position="482"/>
    </location>
</feature>
<evidence type="ECO:0000313" key="15">
    <source>
        <dbReference type="EMBL" id="ROQ18567.1"/>
    </source>
</evidence>
<name>A0A3N1NUD4_9GAMM</name>
<dbReference type="InterPro" id="IPR013655">
    <property type="entry name" value="PAS_fold_3"/>
</dbReference>
<dbReference type="InterPro" id="IPR001610">
    <property type="entry name" value="PAC"/>
</dbReference>
<dbReference type="Proteomes" id="UP000273643">
    <property type="component" value="Unassembled WGS sequence"/>
</dbReference>
<dbReference type="InterPro" id="IPR052155">
    <property type="entry name" value="Biofilm_reg_signaling"/>
</dbReference>
<dbReference type="PANTHER" id="PTHR44757">
    <property type="entry name" value="DIGUANYLATE CYCLASE DGCP"/>
    <property type="match status" value="1"/>
</dbReference>
<keyword evidence="16" id="KW-1185">Reference proteome</keyword>
<evidence type="ECO:0000256" key="1">
    <source>
        <dbReference type="ARBA" id="ARBA00001946"/>
    </source>
</evidence>
<gene>
    <name evidence="15" type="ORF">EDC38_2795</name>
</gene>
<dbReference type="SMART" id="SM00091">
    <property type="entry name" value="PAS"/>
    <property type="match status" value="2"/>
</dbReference>
<sequence>MNFRSLEQRHPKTLSWIVALVTLIASGALTIAWMSKERDSLIREQRLLASTLAANHARIIEANLRHSLSAAYTLATYVRNVRNVGERFQTVTEDMLQHYPDVQSLSLSPGGIIRYVSPLEDNRAALGFNQLADPEQGRESRLTLEDNELRVAGPLRLVQGMDGIVARYPVTVNGAFWGFANVTLRLDRLLEVARLDELERQGYHYELKRLEPPPGEPANISGNAPQPLNQPVEQRIEVPNNPWVLSIAPARGWLQGSWYFMAWGTALLLPLLLGYLAKVLLELRWHKRHLEREVANRTDELLTSLDRYRSLIAASNTGAWEYFHADDYLECSPEYFSMLGRYLSDYPTDGRPNLTQAWAELIHPEDRANAVAVFKDYIDQGAEGTYENRFRMIHADGHWVWVLSRGQSLRNEEGELRGITVGTHIDITQQVQSEAQLELAAKVFERGSEGVLITDAEQKIVMINNAFTRITGYTEEEALGQTPKMLASGRHDHAFYREMWHDITRRGFWQGEVWNRRKNGEIYPEWLSISQITTDDGVPTYYIGIVSDISRLKEDQEEIHRLAYYDPLTNLPNRSLLEERAAFALRIAQRNNDTLALLFLDLDNFKNINDSLGHKAGDRLLQAFADRLQGMVREEDTFARPGGDEFILLLPATDASGAAHAAQKLLSLLNRPFRIDGYDLSVTSSVGIALYPEDGTHLSELYTNADIAMYRAKQKGRNTYSFFTPELQTHYVRLMRVENALRQALEHNQFELYYQPQQELHSGTVIGFEALLRWNHPDLGRVSPAEFIPIAESSGLIVPIGEWVLREATQQLRRWIDAGIAPPKMAINLSAAQFHQPNLPDMVLSILDDAALPPEYLELELTESITMDDPERAVTMINRLHGAGISLSIDDFGTGYSSLSYLKRFKISKLKIDQSFVRDITNDNDDRVIISTIITLSQSLGLRVIAEGVETQAQREFLRRLGCHDIQGYLFSRPINAADAEAFLRETVASLR</sequence>
<keyword evidence="6 9" id="KW-1133">Transmembrane helix</keyword>
<dbReference type="InterPro" id="IPR029787">
    <property type="entry name" value="Nucleotide_cyclase"/>
</dbReference>
<evidence type="ECO:0000256" key="4">
    <source>
        <dbReference type="ARBA" id="ARBA00022636"/>
    </source>
</evidence>
<evidence type="ECO:0000256" key="5">
    <source>
        <dbReference type="ARBA" id="ARBA00022692"/>
    </source>
</evidence>
<evidence type="ECO:0000259" key="13">
    <source>
        <dbReference type="PROSITE" id="PS50883"/>
    </source>
</evidence>
<dbReference type="InterPro" id="IPR000160">
    <property type="entry name" value="GGDEF_dom"/>
</dbReference>
<dbReference type="EMBL" id="RJUK01000002">
    <property type="protein sequence ID" value="ROQ18567.1"/>
    <property type="molecule type" value="Genomic_DNA"/>
</dbReference>
<dbReference type="Gene3D" id="3.20.20.450">
    <property type="entry name" value="EAL domain"/>
    <property type="match status" value="1"/>
</dbReference>
<dbReference type="SMART" id="SM00086">
    <property type="entry name" value="PAC"/>
    <property type="match status" value="2"/>
</dbReference>
<proteinExistence type="predicted"/>
<dbReference type="GO" id="GO:0071732">
    <property type="term" value="P:cellular response to nitric oxide"/>
    <property type="evidence" value="ECO:0007669"/>
    <property type="project" value="UniProtKB-ARBA"/>
</dbReference>
<organism evidence="15 16">
    <name type="scientific">Marinimicrobium koreense</name>
    <dbReference type="NCBI Taxonomy" id="306545"/>
    <lineage>
        <taxon>Bacteria</taxon>
        <taxon>Pseudomonadati</taxon>
        <taxon>Pseudomonadota</taxon>
        <taxon>Gammaproteobacteria</taxon>
        <taxon>Cellvibrionales</taxon>
        <taxon>Cellvibrionaceae</taxon>
        <taxon>Marinimicrobium</taxon>
    </lineage>
</organism>
<evidence type="ECO:0000259" key="11">
    <source>
        <dbReference type="PROSITE" id="PS50113"/>
    </source>
</evidence>
<dbReference type="CDD" id="cd00130">
    <property type="entry name" value="PAS"/>
    <property type="match status" value="2"/>
</dbReference>
<dbReference type="PROSITE" id="PS50112">
    <property type="entry name" value="PAS"/>
    <property type="match status" value="1"/>
</dbReference>
<feature type="domain" description="CHASE" evidence="12">
    <location>
        <begin position="112"/>
        <end position="198"/>
    </location>
</feature>
<dbReference type="PANTHER" id="PTHR44757:SF2">
    <property type="entry name" value="BIOFILM ARCHITECTURE MAINTENANCE PROTEIN MBAA"/>
    <property type="match status" value="1"/>
</dbReference>
<dbReference type="InterPro" id="IPR001633">
    <property type="entry name" value="EAL_dom"/>
</dbReference>
<comment type="caution">
    <text evidence="15">The sequence shown here is derived from an EMBL/GenBank/DDBJ whole genome shotgun (WGS) entry which is preliminary data.</text>
</comment>
<keyword evidence="5 9" id="KW-0812">Transmembrane</keyword>
<dbReference type="Gene3D" id="3.30.70.270">
    <property type="match status" value="1"/>
</dbReference>
<dbReference type="CDD" id="cd01948">
    <property type="entry name" value="EAL"/>
    <property type="match status" value="1"/>
</dbReference>
<comment type="catalytic activity">
    <reaction evidence="8">
        <text>3',3'-c-di-GMP + H2O = 5'-phosphoguanylyl(3'-&gt;5')guanosine + H(+)</text>
        <dbReference type="Rhea" id="RHEA:24902"/>
        <dbReference type="ChEBI" id="CHEBI:15377"/>
        <dbReference type="ChEBI" id="CHEBI:15378"/>
        <dbReference type="ChEBI" id="CHEBI:58754"/>
        <dbReference type="ChEBI" id="CHEBI:58805"/>
        <dbReference type="EC" id="3.1.4.52"/>
    </reaction>
    <physiologicalReaction direction="left-to-right" evidence="8">
        <dbReference type="Rhea" id="RHEA:24903"/>
    </physiologicalReaction>
</comment>
<evidence type="ECO:0000256" key="7">
    <source>
        <dbReference type="ARBA" id="ARBA00023136"/>
    </source>
</evidence>
<evidence type="ECO:0000256" key="9">
    <source>
        <dbReference type="SAM" id="Phobius"/>
    </source>
</evidence>
<evidence type="ECO:0000259" key="14">
    <source>
        <dbReference type="PROSITE" id="PS50887"/>
    </source>
</evidence>
<dbReference type="SMART" id="SM00052">
    <property type="entry name" value="EAL"/>
    <property type="match status" value="1"/>
</dbReference>
<feature type="domain" description="GGDEF" evidence="14">
    <location>
        <begin position="593"/>
        <end position="725"/>
    </location>
</feature>
<protein>
    <recommendedName>
        <fullName evidence="3">cyclic-guanylate-specific phosphodiesterase</fullName>
        <ecNumber evidence="3">3.1.4.52</ecNumber>
    </recommendedName>
</protein>
<evidence type="ECO:0000256" key="8">
    <source>
        <dbReference type="ARBA" id="ARBA00051114"/>
    </source>
</evidence>
<dbReference type="OrthoDB" id="9804951at2"/>
<dbReference type="SUPFAM" id="SSF55073">
    <property type="entry name" value="Nucleotide cyclase"/>
    <property type="match status" value="1"/>
</dbReference>
<feature type="transmembrane region" description="Helical" evidence="9">
    <location>
        <begin position="14"/>
        <end position="34"/>
    </location>
</feature>
<dbReference type="Pfam" id="PF13426">
    <property type="entry name" value="PAS_9"/>
    <property type="match status" value="1"/>
</dbReference>
<comment type="cofactor">
    <cofactor evidence="1">
        <name>Mg(2+)</name>
        <dbReference type="ChEBI" id="CHEBI:18420"/>
    </cofactor>
</comment>
<dbReference type="Pfam" id="PF08447">
    <property type="entry name" value="PAS_3"/>
    <property type="match status" value="1"/>
</dbReference>
<dbReference type="RefSeq" id="WP_123639172.1">
    <property type="nucleotide sequence ID" value="NZ_RJUK01000002.1"/>
</dbReference>
<dbReference type="InterPro" id="IPR000014">
    <property type="entry name" value="PAS"/>
</dbReference>
<dbReference type="InterPro" id="IPR006189">
    <property type="entry name" value="CHASE_dom"/>
</dbReference>
<evidence type="ECO:0000256" key="2">
    <source>
        <dbReference type="ARBA" id="ARBA00004370"/>
    </source>
</evidence>
<dbReference type="InterPro" id="IPR035965">
    <property type="entry name" value="PAS-like_dom_sf"/>
</dbReference>
<dbReference type="Pfam" id="PF00563">
    <property type="entry name" value="EAL"/>
    <property type="match status" value="1"/>
</dbReference>
<keyword evidence="4" id="KW-0973">c-di-GMP</keyword>
<dbReference type="InterPro" id="IPR000700">
    <property type="entry name" value="PAS-assoc_C"/>
</dbReference>
<dbReference type="AlphaFoldDB" id="A0A3N1NUD4"/>
<dbReference type="Gene3D" id="3.30.450.350">
    <property type="entry name" value="CHASE domain"/>
    <property type="match status" value="1"/>
</dbReference>
<dbReference type="GO" id="GO:0007165">
    <property type="term" value="P:signal transduction"/>
    <property type="evidence" value="ECO:0007669"/>
    <property type="project" value="UniProtKB-ARBA"/>
</dbReference>
<dbReference type="PROSITE" id="PS50883">
    <property type="entry name" value="EAL"/>
    <property type="match status" value="1"/>
</dbReference>
<evidence type="ECO:0000256" key="6">
    <source>
        <dbReference type="ARBA" id="ARBA00022989"/>
    </source>
</evidence>
<dbReference type="Gene3D" id="3.30.450.20">
    <property type="entry name" value="PAS domain"/>
    <property type="match status" value="2"/>
</dbReference>
<dbReference type="NCBIfam" id="TIGR00254">
    <property type="entry name" value="GGDEF"/>
    <property type="match status" value="1"/>
</dbReference>
<dbReference type="SMART" id="SM01079">
    <property type="entry name" value="CHASE"/>
    <property type="match status" value="1"/>
</dbReference>
<evidence type="ECO:0000259" key="12">
    <source>
        <dbReference type="PROSITE" id="PS50839"/>
    </source>
</evidence>